<name>A0A8H3LZV7_9GLOM</name>
<dbReference type="EMBL" id="BLAL01000239">
    <property type="protein sequence ID" value="GES95071.1"/>
    <property type="molecule type" value="Genomic_DNA"/>
</dbReference>
<gene>
    <name evidence="1" type="ORF">RCL2_002176200</name>
</gene>
<sequence length="83" mass="10311">MEQVIPHSQRKFEQVFLVKREKAEWRKVFKREWKELSTRTINDNTYLTDINNWICDFKISTMRFEVSEDEYLRFLKGDDYRIA</sequence>
<comment type="caution">
    <text evidence="1">The sequence shown here is derived from an EMBL/GenBank/DDBJ whole genome shotgun (WGS) entry which is preliminary data.</text>
</comment>
<evidence type="ECO:0000313" key="1">
    <source>
        <dbReference type="EMBL" id="GES95071.1"/>
    </source>
</evidence>
<dbReference type="Proteomes" id="UP000615446">
    <property type="component" value="Unassembled WGS sequence"/>
</dbReference>
<evidence type="ECO:0000313" key="2">
    <source>
        <dbReference type="Proteomes" id="UP000615446"/>
    </source>
</evidence>
<reference evidence="1" key="1">
    <citation type="submission" date="2019-10" db="EMBL/GenBank/DDBJ databases">
        <title>Conservation and host-specific expression of non-tandemly repeated heterogenous ribosome RNA gene in arbuscular mycorrhizal fungi.</title>
        <authorList>
            <person name="Maeda T."/>
            <person name="Kobayashi Y."/>
            <person name="Nakagawa T."/>
            <person name="Ezawa T."/>
            <person name="Yamaguchi K."/>
            <person name="Bino T."/>
            <person name="Nishimoto Y."/>
            <person name="Shigenobu S."/>
            <person name="Kawaguchi M."/>
        </authorList>
    </citation>
    <scope>NUCLEOTIDE SEQUENCE</scope>
    <source>
        <strain evidence="1">HR1</strain>
    </source>
</reference>
<dbReference type="OrthoDB" id="2449435at2759"/>
<protein>
    <submittedName>
        <fullName evidence="1">Uncharacterized protein</fullName>
    </submittedName>
</protein>
<proteinExistence type="predicted"/>
<organism evidence="1 2">
    <name type="scientific">Rhizophagus clarus</name>
    <dbReference type="NCBI Taxonomy" id="94130"/>
    <lineage>
        <taxon>Eukaryota</taxon>
        <taxon>Fungi</taxon>
        <taxon>Fungi incertae sedis</taxon>
        <taxon>Mucoromycota</taxon>
        <taxon>Glomeromycotina</taxon>
        <taxon>Glomeromycetes</taxon>
        <taxon>Glomerales</taxon>
        <taxon>Glomeraceae</taxon>
        <taxon>Rhizophagus</taxon>
    </lineage>
</organism>
<accession>A0A8H3LZV7</accession>
<dbReference type="AlphaFoldDB" id="A0A8H3LZV7"/>